<dbReference type="GO" id="GO:0000244">
    <property type="term" value="P:spliceosomal tri-snRNP complex assembly"/>
    <property type="evidence" value="ECO:0007669"/>
    <property type="project" value="InterPro"/>
</dbReference>
<keyword evidence="5" id="KW-0747">Spliceosome</keyword>
<keyword evidence="8" id="KW-0539">Nucleus</keyword>
<dbReference type="OrthoDB" id="4771285at2759"/>
<dbReference type="SMART" id="SM00931">
    <property type="entry name" value="NOSIC"/>
    <property type="match status" value="1"/>
</dbReference>
<feature type="region of interest" description="Disordered" evidence="12">
    <location>
        <begin position="348"/>
        <end position="372"/>
    </location>
</feature>
<keyword evidence="7" id="KW-0508">mRNA splicing</keyword>
<comment type="subcellular location">
    <subcellularLocation>
        <location evidence="1">Nucleus</location>
    </subcellularLocation>
</comment>
<organism evidence="16">
    <name type="scientific">Gongylonema pulchrum</name>
    <dbReference type="NCBI Taxonomy" id="637853"/>
    <lineage>
        <taxon>Eukaryota</taxon>
        <taxon>Metazoa</taxon>
        <taxon>Ecdysozoa</taxon>
        <taxon>Nematoda</taxon>
        <taxon>Chromadorea</taxon>
        <taxon>Rhabditida</taxon>
        <taxon>Spirurina</taxon>
        <taxon>Spiruromorpha</taxon>
        <taxon>Spiruroidea</taxon>
        <taxon>Gongylonematidae</taxon>
        <taxon>Gongylonema</taxon>
    </lineage>
</organism>
<comment type="similarity">
    <text evidence="2">Belongs to the PRP31 family.</text>
</comment>
<reference evidence="14 15" key="2">
    <citation type="submission" date="2018-11" db="EMBL/GenBank/DDBJ databases">
        <authorList>
            <consortium name="Pathogen Informatics"/>
        </authorList>
    </citation>
    <scope>NUCLEOTIDE SEQUENCE [LARGE SCALE GENOMIC DNA]</scope>
</reference>
<dbReference type="InterPro" id="IPR012976">
    <property type="entry name" value="NOSIC"/>
</dbReference>
<dbReference type="Pfam" id="PF09785">
    <property type="entry name" value="Prp31_C"/>
    <property type="match status" value="1"/>
</dbReference>
<dbReference type="Gene3D" id="1.10.287.4070">
    <property type="match status" value="1"/>
</dbReference>
<sequence length="509" mass="55667">MACSVRDRFLSRTIGAATRIGVRLLRGMEQDVLARMSLADELLADLEEDEEVVEENEQDGVEGLEEVDEQLPNMNLYDRVGSVAKLSNTQSYKDLIKKMEEQLELKEIPPVSKPLETDPQYRLIVELSGLAAEVDQELNVIHKFVRDKYDKRFPELESLVPNALEYIATVKLLGNDISTKGQNKQILSEILAPATCIVVSVTASTTQGKALEPDELAAVQEACDMAEKLHTDRLNMYQLVESRMSLIAPNLCEILGAGTAAMIVAKAGGLAPLARLPACNVLILGAQKKTLSGFSSTAVLPHAARLLAAKTTLAARVDFIHESSDGAIGKNLFEQIKQKIEKMLEPPPVKAAKPLPKPLDKASKKRGGRRVRKMKERLGMTELRRKSNRMNFGELSEDVIQENMGFSLGQALSGPSSGGRIRNATVDPKTRARMSQKLQKTMERQRAMGGVTSVRSRAAGTASSVTFTPVQGLEIVNPMVKPERVGSSSTTYFSSSAAFVKVRTPVQRA</sequence>
<gene>
    <name evidence="14" type="ORF">GPUH_LOCUS10998</name>
</gene>
<protein>
    <recommendedName>
        <fullName evidence="3">U4/U6 small nuclear ribonucleoprotein Prp31</fullName>
    </recommendedName>
    <alternativeName>
        <fullName evidence="10">Pre-mRNA-processing factor 31</fullName>
    </alternativeName>
</protein>
<evidence type="ECO:0000256" key="1">
    <source>
        <dbReference type="ARBA" id="ARBA00004123"/>
    </source>
</evidence>
<evidence type="ECO:0000256" key="8">
    <source>
        <dbReference type="ARBA" id="ARBA00023242"/>
    </source>
</evidence>
<evidence type="ECO:0000256" key="6">
    <source>
        <dbReference type="ARBA" id="ARBA00022884"/>
    </source>
</evidence>
<dbReference type="Gene3D" id="1.10.246.90">
    <property type="entry name" value="Nop domain"/>
    <property type="match status" value="2"/>
</dbReference>
<dbReference type="PANTHER" id="PTHR13904:SF0">
    <property type="entry name" value="U4_U6 SMALL NUCLEAR RIBONUCLEOPROTEIN PRP31"/>
    <property type="match status" value="1"/>
</dbReference>
<comment type="function">
    <text evidence="11">Involved in pre-mRNA splicing as component of the spliceosome. Required for the assembly of the U4/U5/U6 tri-snRNP complex, one of the building blocks of the spliceosome.</text>
</comment>
<dbReference type="GO" id="GO:0005687">
    <property type="term" value="C:U4 snRNP"/>
    <property type="evidence" value="ECO:0007669"/>
    <property type="project" value="TreeGrafter"/>
</dbReference>
<keyword evidence="9" id="KW-0687">Ribonucleoprotein</keyword>
<proteinExistence type="inferred from homology"/>
<dbReference type="InterPro" id="IPR019175">
    <property type="entry name" value="Prp31_C"/>
</dbReference>
<dbReference type="GO" id="GO:0003723">
    <property type="term" value="F:RNA binding"/>
    <property type="evidence" value="ECO:0007669"/>
    <property type="project" value="UniProtKB-KW"/>
</dbReference>
<dbReference type="InterPro" id="IPR042239">
    <property type="entry name" value="Nop_C"/>
</dbReference>
<accession>A0A183DQK7</accession>
<evidence type="ECO:0000313" key="16">
    <source>
        <dbReference type="WBParaSite" id="GPUH_0001101101-mRNA-1"/>
    </source>
</evidence>
<dbReference type="PANTHER" id="PTHR13904">
    <property type="entry name" value="PRE-MRNA SPLICING FACTOR PRP31"/>
    <property type="match status" value="1"/>
</dbReference>
<keyword evidence="6" id="KW-0694">RNA-binding</keyword>
<reference evidence="16" key="1">
    <citation type="submission" date="2016-06" db="UniProtKB">
        <authorList>
            <consortium name="WormBaseParasite"/>
        </authorList>
    </citation>
    <scope>IDENTIFICATION</scope>
</reference>
<evidence type="ECO:0000256" key="7">
    <source>
        <dbReference type="ARBA" id="ARBA00023187"/>
    </source>
</evidence>
<keyword evidence="15" id="KW-1185">Reference proteome</keyword>
<feature type="compositionally biased region" description="Basic residues" evidence="12">
    <location>
        <begin position="363"/>
        <end position="372"/>
    </location>
</feature>
<name>A0A183DQK7_9BILA</name>
<dbReference type="Pfam" id="PF01798">
    <property type="entry name" value="Nop"/>
    <property type="match status" value="1"/>
</dbReference>
<evidence type="ECO:0000256" key="11">
    <source>
        <dbReference type="ARBA" id="ARBA00045397"/>
    </source>
</evidence>
<dbReference type="Proteomes" id="UP000271098">
    <property type="component" value="Unassembled WGS sequence"/>
</dbReference>
<dbReference type="PROSITE" id="PS51358">
    <property type="entry name" value="NOP"/>
    <property type="match status" value="1"/>
</dbReference>
<dbReference type="WBParaSite" id="GPUH_0001101101-mRNA-1">
    <property type="protein sequence ID" value="GPUH_0001101101-mRNA-1"/>
    <property type="gene ID" value="GPUH_0001101101"/>
</dbReference>
<dbReference type="EMBL" id="UYRT01078280">
    <property type="protein sequence ID" value="VDN18187.1"/>
    <property type="molecule type" value="Genomic_DNA"/>
</dbReference>
<evidence type="ECO:0000256" key="9">
    <source>
        <dbReference type="ARBA" id="ARBA00023274"/>
    </source>
</evidence>
<evidence type="ECO:0000313" key="15">
    <source>
        <dbReference type="Proteomes" id="UP000271098"/>
    </source>
</evidence>
<dbReference type="FunFam" id="1.10.287.4070:FF:000003">
    <property type="entry name" value="U4/U6 small nuclear ribonucleoprotein PRP31"/>
    <property type="match status" value="1"/>
</dbReference>
<evidence type="ECO:0000256" key="2">
    <source>
        <dbReference type="ARBA" id="ARBA00005572"/>
    </source>
</evidence>
<feature type="region of interest" description="Disordered" evidence="12">
    <location>
        <begin position="411"/>
        <end position="433"/>
    </location>
</feature>
<evidence type="ECO:0000256" key="10">
    <source>
        <dbReference type="ARBA" id="ARBA00030766"/>
    </source>
</evidence>
<dbReference type="GO" id="GO:0046540">
    <property type="term" value="C:U4/U6 x U5 tri-snRNP complex"/>
    <property type="evidence" value="ECO:0007669"/>
    <property type="project" value="InterPro"/>
</dbReference>
<dbReference type="InterPro" id="IPR002687">
    <property type="entry name" value="Nop_dom"/>
</dbReference>
<dbReference type="InterPro" id="IPR036070">
    <property type="entry name" value="Nop_dom_sf"/>
</dbReference>
<evidence type="ECO:0000256" key="4">
    <source>
        <dbReference type="ARBA" id="ARBA00022664"/>
    </source>
</evidence>
<dbReference type="SUPFAM" id="SSF89124">
    <property type="entry name" value="Nop domain"/>
    <property type="match status" value="1"/>
</dbReference>
<dbReference type="InterPro" id="IPR027105">
    <property type="entry name" value="Prp31"/>
</dbReference>
<evidence type="ECO:0000313" key="14">
    <source>
        <dbReference type="EMBL" id="VDN18187.1"/>
    </source>
</evidence>
<evidence type="ECO:0000256" key="3">
    <source>
        <dbReference type="ARBA" id="ARBA00013538"/>
    </source>
</evidence>
<evidence type="ECO:0000259" key="13">
    <source>
        <dbReference type="PROSITE" id="PS51358"/>
    </source>
</evidence>
<evidence type="ECO:0000256" key="12">
    <source>
        <dbReference type="SAM" id="MobiDB-lite"/>
    </source>
</evidence>
<dbReference type="GO" id="GO:0071011">
    <property type="term" value="C:precatalytic spliceosome"/>
    <property type="evidence" value="ECO:0007669"/>
    <property type="project" value="TreeGrafter"/>
</dbReference>
<keyword evidence="4" id="KW-0507">mRNA processing</keyword>
<evidence type="ECO:0000256" key="5">
    <source>
        <dbReference type="ARBA" id="ARBA00022728"/>
    </source>
</evidence>
<feature type="domain" description="Nop" evidence="13">
    <location>
        <begin position="247"/>
        <end position="383"/>
    </location>
</feature>
<dbReference type="AlphaFoldDB" id="A0A183DQK7"/>